<dbReference type="Pfam" id="PF04290">
    <property type="entry name" value="DctQ"/>
    <property type="match status" value="1"/>
</dbReference>
<sequence>MQRALRTIALVEKALACVLIVALLVAVIVQVVSRYVFSSPIPWTEEAARFLLIWMTLIAAAYVMSERLHVSVDIVVAKLGRRATAVVDTIATLIVVAGAAVLTVAGVTLMRDTAALSAPATSLPMPVVYAAGVVGFALIALHGIGNIVQNITDPESIPGGMDNLEKEGL</sequence>
<dbReference type="Proteomes" id="UP000633205">
    <property type="component" value="Unassembled WGS sequence"/>
</dbReference>
<comment type="caution">
    <text evidence="11">The sequence shown here is derived from an EMBL/GenBank/DDBJ whole genome shotgun (WGS) entry which is preliminary data.</text>
</comment>
<feature type="domain" description="Tripartite ATP-independent periplasmic transporters DctQ component" evidence="10">
    <location>
        <begin position="24"/>
        <end position="151"/>
    </location>
</feature>
<comment type="similarity">
    <text evidence="8">Belongs to the TRAP transporter small permease family.</text>
</comment>
<evidence type="ECO:0000256" key="1">
    <source>
        <dbReference type="ARBA" id="ARBA00004429"/>
    </source>
</evidence>
<feature type="transmembrane region" description="Helical" evidence="9">
    <location>
        <begin position="127"/>
        <end position="148"/>
    </location>
</feature>
<keyword evidence="7 9" id="KW-0472">Membrane</keyword>
<evidence type="ECO:0000313" key="11">
    <source>
        <dbReference type="EMBL" id="GGD29910.1"/>
    </source>
</evidence>
<keyword evidence="6 9" id="KW-1133">Transmembrane helix</keyword>
<accession>A0A916Y442</accession>
<comment type="subcellular location">
    <subcellularLocation>
        <location evidence="1">Cell inner membrane</location>
        <topology evidence="1">Multi-pass membrane protein</topology>
    </subcellularLocation>
</comment>
<dbReference type="EMBL" id="BMHO01000001">
    <property type="protein sequence ID" value="GGD29910.1"/>
    <property type="molecule type" value="Genomic_DNA"/>
</dbReference>
<dbReference type="GO" id="GO:0015740">
    <property type="term" value="P:C4-dicarboxylate transport"/>
    <property type="evidence" value="ECO:0007669"/>
    <property type="project" value="TreeGrafter"/>
</dbReference>
<evidence type="ECO:0000256" key="3">
    <source>
        <dbReference type="ARBA" id="ARBA00022475"/>
    </source>
</evidence>
<dbReference type="InterPro" id="IPR055348">
    <property type="entry name" value="DctQ"/>
</dbReference>
<dbReference type="InterPro" id="IPR007387">
    <property type="entry name" value="TRAP_DctQ"/>
</dbReference>
<keyword evidence="2" id="KW-0813">Transport</keyword>
<reference evidence="11" key="1">
    <citation type="journal article" date="2014" name="Int. J. Syst. Evol. Microbiol.">
        <title>Complete genome sequence of Corynebacterium casei LMG S-19264T (=DSM 44701T), isolated from a smear-ripened cheese.</title>
        <authorList>
            <consortium name="US DOE Joint Genome Institute (JGI-PGF)"/>
            <person name="Walter F."/>
            <person name="Albersmeier A."/>
            <person name="Kalinowski J."/>
            <person name="Ruckert C."/>
        </authorList>
    </citation>
    <scope>NUCLEOTIDE SEQUENCE</scope>
    <source>
        <strain evidence="11">CGMCC 1.15152</strain>
    </source>
</reference>
<organism evidence="11 12">
    <name type="scientific">Microbacterium faecale</name>
    <dbReference type="NCBI Taxonomy" id="1804630"/>
    <lineage>
        <taxon>Bacteria</taxon>
        <taxon>Bacillati</taxon>
        <taxon>Actinomycetota</taxon>
        <taxon>Actinomycetes</taxon>
        <taxon>Micrococcales</taxon>
        <taxon>Microbacteriaceae</taxon>
        <taxon>Microbacterium</taxon>
    </lineage>
</organism>
<dbReference type="GO" id="GO:0022857">
    <property type="term" value="F:transmembrane transporter activity"/>
    <property type="evidence" value="ECO:0007669"/>
    <property type="project" value="TreeGrafter"/>
</dbReference>
<name>A0A916Y442_9MICO</name>
<evidence type="ECO:0000256" key="7">
    <source>
        <dbReference type="ARBA" id="ARBA00023136"/>
    </source>
</evidence>
<evidence type="ECO:0000256" key="9">
    <source>
        <dbReference type="SAM" id="Phobius"/>
    </source>
</evidence>
<keyword evidence="5 9" id="KW-0812">Transmembrane</keyword>
<feature type="transmembrane region" description="Helical" evidence="9">
    <location>
        <begin position="85"/>
        <end position="107"/>
    </location>
</feature>
<evidence type="ECO:0000256" key="4">
    <source>
        <dbReference type="ARBA" id="ARBA00022519"/>
    </source>
</evidence>
<proteinExistence type="inferred from homology"/>
<keyword evidence="3" id="KW-1003">Cell membrane</keyword>
<reference evidence="11" key="2">
    <citation type="submission" date="2020-09" db="EMBL/GenBank/DDBJ databases">
        <authorList>
            <person name="Sun Q."/>
            <person name="Zhou Y."/>
        </authorList>
    </citation>
    <scope>NUCLEOTIDE SEQUENCE</scope>
    <source>
        <strain evidence="11">CGMCC 1.15152</strain>
    </source>
</reference>
<evidence type="ECO:0000313" key="12">
    <source>
        <dbReference type="Proteomes" id="UP000633205"/>
    </source>
</evidence>
<keyword evidence="4" id="KW-0997">Cell inner membrane</keyword>
<evidence type="ECO:0000259" key="10">
    <source>
        <dbReference type="Pfam" id="PF04290"/>
    </source>
</evidence>
<dbReference type="PANTHER" id="PTHR35011">
    <property type="entry name" value="2,3-DIKETO-L-GULONATE TRAP TRANSPORTER SMALL PERMEASE PROTEIN YIAM"/>
    <property type="match status" value="1"/>
</dbReference>
<dbReference type="AlphaFoldDB" id="A0A916Y442"/>
<dbReference type="PANTHER" id="PTHR35011:SF2">
    <property type="entry name" value="2,3-DIKETO-L-GULONATE TRAP TRANSPORTER SMALL PERMEASE PROTEIN YIAM"/>
    <property type="match status" value="1"/>
</dbReference>
<dbReference type="GO" id="GO:0005886">
    <property type="term" value="C:plasma membrane"/>
    <property type="evidence" value="ECO:0007669"/>
    <property type="project" value="UniProtKB-SubCell"/>
</dbReference>
<evidence type="ECO:0000256" key="8">
    <source>
        <dbReference type="ARBA" id="ARBA00038436"/>
    </source>
</evidence>
<feature type="transmembrane region" description="Helical" evidence="9">
    <location>
        <begin position="48"/>
        <end position="64"/>
    </location>
</feature>
<gene>
    <name evidence="11" type="ORF">GCM10010915_07690</name>
</gene>
<evidence type="ECO:0000256" key="5">
    <source>
        <dbReference type="ARBA" id="ARBA00022692"/>
    </source>
</evidence>
<evidence type="ECO:0000256" key="2">
    <source>
        <dbReference type="ARBA" id="ARBA00022448"/>
    </source>
</evidence>
<dbReference type="RefSeq" id="WP_229731170.1">
    <property type="nucleotide sequence ID" value="NZ_BMHO01000001.1"/>
</dbReference>
<keyword evidence="12" id="KW-1185">Reference proteome</keyword>
<protein>
    <submittedName>
        <fullName evidence="11">C4-dicarboxylate ABC transporter permease</fullName>
    </submittedName>
</protein>
<evidence type="ECO:0000256" key="6">
    <source>
        <dbReference type="ARBA" id="ARBA00022989"/>
    </source>
</evidence>